<gene>
    <name evidence="2" type="ORF">EYF80_023991</name>
</gene>
<protein>
    <submittedName>
        <fullName evidence="2">Uncharacterized protein</fullName>
    </submittedName>
</protein>
<organism evidence="2 3">
    <name type="scientific">Liparis tanakae</name>
    <name type="common">Tanaka's snailfish</name>
    <dbReference type="NCBI Taxonomy" id="230148"/>
    <lineage>
        <taxon>Eukaryota</taxon>
        <taxon>Metazoa</taxon>
        <taxon>Chordata</taxon>
        <taxon>Craniata</taxon>
        <taxon>Vertebrata</taxon>
        <taxon>Euteleostomi</taxon>
        <taxon>Actinopterygii</taxon>
        <taxon>Neopterygii</taxon>
        <taxon>Teleostei</taxon>
        <taxon>Neoteleostei</taxon>
        <taxon>Acanthomorphata</taxon>
        <taxon>Eupercaria</taxon>
        <taxon>Perciformes</taxon>
        <taxon>Cottioidei</taxon>
        <taxon>Cottales</taxon>
        <taxon>Liparidae</taxon>
        <taxon>Liparis</taxon>
    </lineage>
</organism>
<feature type="region of interest" description="Disordered" evidence="1">
    <location>
        <begin position="94"/>
        <end position="120"/>
    </location>
</feature>
<proteinExistence type="predicted"/>
<name>A0A4Z2HIU8_9TELE</name>
<keyword evidence="3" id="KW-1185">Reference proteome</keyword>
<dbReference type="AlphaFoldDB" id="A0A4Z2HIU8"/>
<feature type="region of interest" description="Disordered" evidence="1">
    <location>
        <begin position="240"/>
        <end position="265"/>
    </location>
</feature>
<feature type="compositionally biased region" description="Polar residues" evidence="1">
    <location>
        <begin position="187"/>
        <end position="206"/>
    </location>
</feature>
<evidence type="ECO:0000313" key="3">
    <source>
        <dbReference type="Proteomes" id="UP000314294"/>
    </source>
</evidence>
<evidence type="ECO:0000313" key="2">
    <source>
        <dbReference type="EMBL" id="TNN65839.1"/>
    </source>
</evidence>
<accession>A0A4Z2HIU8</accession>
<comment type="caution">
    <text evidence="2">The sequence shown here is derived from an EMBL/GenBank/DDBJ whole genome shotgun (WGS) entry which is preliminary data.</text>
</comment>
<reference evidence="2 3" key="1">
    <citation type="submission" date="2019-03" db="EMBL/GenBank/DDBJ databases">
        <title>First draft genome of Liparis tanakae, snailfish: a comprehensive survey of snailfish specific genes.</title>
        <authorList>
            <person name="Kim W."/>
            <person name="Song I."/>
            <person name="Jeong J.-H."/>
            <person name="Kim D."/>
            <person name="Kim S."/>
            <person name="Ryu S."/>
            <person name="Song J.Y."/>
            <person name="Lee S.K."/>
        </authorList>
    </citation>
    <scope>NUCLEOTIDE SEQUENCE [LARGE SCALE GENOMIC DNA]</scope>
    <source>
        <tissue evidence="2">Muscle</tissue>
    </source>
</reference>
<evidence type="ECO:0000256" key="1">
    <source>
        <dbReference type="SAM" id="MobiDB-lite"/>
    </source>
</evidence>
<dbReference type="Proteomes" id="UP000314294">
    <property type="component" value="Unassembled WGS sequence"/>
</dbReference>
<sequence length="322" mass="34644">MKHRLPPLQHGAAVVQQAGVWQPLAERCVSLQELQICIVLWEIVLGRDGTTIASSGGDSPPRETIGVVLIVISTPGSGVSNASLESKLWWTGGRGRDRHRRGFSRPSEGPKEAAEDDFADEEEVQSFGYKRFAELLTFGGVGKGELLDSEPSCPSALFGDAAAVWRGRLRGVGLTAPRALLCKRAASAQSITGPQSSTTSTASSGLRGNEREARNIPGAERLALGCLRLEPAVSARPRLGSVRASLHDRNDTSPTTSSIPGHGDSDMAVLTLRSDPDTLNANCHWILGSLFLLKLELHVKGDDRSDTQLKSYTRCFPSRTWI</sequence>
<feature type="region of interest" description="Disordered" evidence="1">
    <location>
        <begin position="186"/>
        <end position="214"/>
    </location>
</feature>
<dbReference type="EMBL" id="SRLO01000229">
    <property type="protein sequence ID" value="TNN65839.1"/>
    <property type="molecule type" value="Genomic_DNA"/>
</dbReference>